<keyword evidence="3" id="KW-0812">Transmembrane</keyword>
<feature type="domain" description="BZIP" evidence="4">
    <location>
        <begin position="1070"/>
        <end position="1133"/>
    </location>
</feature>
<keyword evidence="3" id="KW-1133">Transmembrane helix</keyword>
<dbReference type="SMART" id="SM00338">
    <property type="entry name" value="BRLZ"/>
    <property type="match status" value="1"/>
</dbReference>
<evidence type="ECO:0000256" key="2">
    <source>
        <dbReference type="SAM" id="MobiDB-lite"/>
    </source>
</evidence>
<feature type="transmembrane region" description="Helical" evidence="3">
    <location>
        <begin position="212"/>
        <end position="231"/>
    </location>
</feature>
<sequence length="1133" mass="125098">MDKHPRASRSVAVTGAALLCGAVAQRLATRDVELSSEVLAWTALPLLVKFFRQFGITDEPRSRFAAAKPSIPTSNRPKTALLFALALTAATWYRSEEHIVVLFPALTPLLLARIPHLSNLDKTESPPLLSLLSLPTSALVAAFSCFALARSHGTSVISFVVCVGVVGILYASYLALSTPQATASTINEEGRGEFEDPDPADGVDIEEVAYSWAFRIVPALVVALLIRTFGFHAPNDSWARTAVVGFFKALAWLLIFKSTRYSSWTIASTIGTFSIAASRNPYIQISDIYASRHVVASVLSLAQTTRLLPKNAKKTGVLWALALVPIWPFLANVYDIYMSTVFLPGAHHPVEGLARTATARFEAMLERQSRNYTAAEKEYRHRYGLSPPPGFESWFNYAIAHNSAIIDEFDMIHEAIAPFLKLSGRRVREAMREAVAADDINLWSCEFQGTTGSTTCRNDHRSFDRHIGESLSLVLGGVNVRESIPDIQFLANHLDEPRVMLPNPKMFTGDERIKVRRFGHDSALHDLIENCPQEQLRTSQERGMALQEVRKEQLDTAGMPFVTNARRDKDLCRQGYGHMHGMLESPTSFTLIRGTVPVLSTGALSTMGDVLFPSPAYNESEFLYNESRDVSWERKHNNLYWAGSTTGGYAMGAYNLWKSFHRQRFVALAQGLGSESETHWYLREGANGAVRRVASSFLNSRLWDVAFTRIFQCDGPACGAQRSYFRGRPWADKDAALRSRLAFDTDGNGISGRFGKLLASRSAPLKQTLLREWHDERLAAWVHYVPVSLGMEELPELSQLVSRPWASSGRSSERSQNHPGSQPPWWSLFLPSDLGEDAVDPASLNLDSSVSTASLWPLEDAAAVAPELFAEQHPDNNSLFQLSPLDFFDSAPNSNSASLQSSPEEQLIQDILGLSPTDGPFAVDEQDMAAMGLFGAVHSHGLEPSGDGHSQHHHDMFAHGSHQNAFLGTSTGLQHHSISHRRALHPQDHINPTSRTTTTRANHQPYFAQAPDAATIAVDSSSSSATPASSVHAPSRTYSHQQPQSGLPLSPSSTGSNKRKQSHSPPAEEDAETVLKRQRNTMAARKYRQKRLDRISDLEQALGEVTGERDELKLQLARREAEVEALREMLARK</sequence>
<keyword evidence="3" id="KW-0472">Membrane</keyword>
<feature type="region of interest" description="Disordered" evidence="2">
    <location>
        <begin position="974"/>
        <end position="1000"/>
    </location>
</feature>
<keyword evidence="1" id="KW-0175">Coiled coil</keyword>
<dbReference type="Proteomes" id="UP000078340">
    <property type="component" value="Unassembled WGS sequence"/>
</dbReference>
<feature type="transmembrane region" description="Helical" evidence="3">
    <location>
        <begin position="128"/>
        <end position="149"/>
    </location>
</feature>
<evidence type="ECO:0000313" key="6">
    <source>
        <dbReference type="Proteomes" id="UP000078340"/>
    </source>
</evidence>
<proteinExistence type="predicted"/>
<feature type="transmembrane region" description="Helical" evidence="3">
    <location>
        <begin position="237"/>
        <end position="256"/>
    </location>
</feature>
<dbReference type="PROSITE" id="PS50217">
    <property type="entry name" value="BZIP"/>
    <property type="match status" value="1"/>
</dbReference>
<dbReference type="InterPro" id="IPR051091">
    <property type="entry name" value="O-Glucosyltr/Glycosyltrsf_90"/>
</dbReference>
<evidence type="ECO:0000259" key="4">
    <source>
        <dbReference type="PROSITE" id="PS50217"/>
    </source>
</evidence>
<dbReference type="InterPro" id="IPR004827">
    <property type="entry name" value="bZIP"/>
</dbReference>
<evidence type="ECO:0000313" key="5">
    <source>
        <dbReference type="EMBL" id="OAQ75059.1"/>
    </source>
</evidence>
<organism evidence="5 6">
    <name type="scientific">Purpureocillium lilacinum</name>
    <name type="common">Paecilomyces lilacinus</name>
    <dbReference type="NCBI Taxonomy" id="33203"/>
    <lineage>
        <taxon>Eukaryota</taxon>
        <taxon>Fungi</taxon>
        <taxon>Dikarya</taxon>
        <taxon>Ascomycota</taxon>
        <taxon>Pezizomycotina</taxon>
        <taxon>Sordariomycetes</taxon>
        <taxon>Hypocreomycetidae</taxon>
        <taxon>Hypocreales</taxon>
        <taxon>Ophiocordycipitaceae</taxon>
        <taxon>Purpureocillium</taxon>
    </lineage>
</organism>
<evidence type="ECO:0000256" key="3">
    <source>
        <dbReference type="SAM" id="Phobius"/>
    </source>
</evidence>
<dbReference type="PANTHER" id="PTHR12203:SF61">
    <property type="entry name" value="CAPSULE PROTEIN"/>
    <property type="match status" value="1"/>
</dbReference>
<reference evidence="5 6" key="1">
    <citation type="submission" date="2016-02" db="EMBL/GenBank/DDBJ databases">
        <title>Biosynthesis of antibiotic leucinostatins and their inhibition on Phytophthora in bio-control Purpureocillium lilacinum.</title>
        <authorList>
            <person name="Wang G."/>
            <person name="Liu Z."/>
            <person name="Lin R."/>
            <person name="Li E."/>
            <person name="Mao Z."/>
            <person name="Ling J."/>
            <person name="Yin W."/>
            <person name="Xie B."/>
        </authorList>
    </citation>
    <scope>NUCLEOTIDE SEQUENCE [LARGE SCALE GENOMIC DNA]</scope>
    <source>
        <strain evidence="5">PLFJ-1</strain>
    </source>
</reference>
<dbReference type="EMBL" id="LSBI01000017">
    <property type="protein sequence ID" value="OAQ75059.1"/>
    <property type="molecule type" value="Genomic_DNA"/>
</dbReference>
<name>A0A179GD25_PURLI</name>
<dbReference type="GO" id="GO:0003700">
    <property type="term" value="F:DNA-binding transcription factor activity"/>
    <property type="evidence" value="ECO:0007669"/>
    <property type="project" value="InterPro"/>
</dbReference>
<feature type="compositionally biased region" description="Low complexity" evidence="2">
    <location>
        <begin position="1015"/>
        <end position="1056"/>
    </location>
</feature>
<accession>A0A179GD25</accession>
<dbReference type="AlphaFoldDB" id="A0A179GD25"/>
<dbReference type="SUPFAM" id="SSF57959">
    <property type="entry name" value="Leucine zipper domain"/>
    <property type="match status" value="1"/>
</dbReference>
<feature type="transmembrane region" description="Helical" evidence="3">
    <location>
        <begin position="155"/>
        <end position="176"/>
    </location>
</feature>
<feature type="compositionally biased region" description="Polar residues" evidence="2">
    <location>
        <begin position="990"/>
        <end position="1000"/>
    </location>
</feature>
<dbReference type="PROSITE" id="PS00036">
    <property type="entry name" value="BZIP_BASIC"/>
    <property type="match status" value="1"/>
</dbReference>
<dbReference type="Gene3D" id="1.20.5.170">
    <property type="match status" value="1"/>
</dbReference>
<comment type="caution">
    <text evidence="5">The sequence shown here is derived from an EMBL/GenBank/DDBJ whole genome shotgun (WGS) entry which is preliminary data.</text>
</comment>
<dbReference type="CDD" id="cd12193">
    <property type="entry name" value="bZIP_GCN4"/>
    <property type="match status" value="1"/>
</dbReference>
<feature type="region of interest" description="Disordered" evidence="2">
    <location>
        <begin position="1015"/>
        <end position="1073"/>
    </location>
</feature>
<gene>
    <name evidence="5" type="ORF">VFPFJ_10897</name>
</gene>
<dbReference type="PANTHER" id="PTHR12203">
    <property type="entry name" value="KDEL LYS-ASP-GLU-LEU CONTAINING - RELATED"/>
    <property type="match status" value="1"/>
</dbReference>
<dbReference type="InterPro" id="IPR046347">
    <property type="entry name" value="bZIP_sf"/>
</dbReference>
<dbReference type="Pfam" id="PF07716">
    <property type="entry name" value="bZIP_2"/>
    <property type="match status" value="1"/>
</dbReference>
<feature type="coiled-coil region" evidence="1">
    <location>
        <begin position="1095"/>
        <end position="1129"/>
    </location>
</feature>
<feature type="transmembrane region" description="Helical" evidence="3">
    <location>
        <begin position="99"/>
        <end position="116"/>
    </location>
</feature>
<protein>
    <submittedName>
        <fullName evidence="5">Capsule-associated protein CAP1</fullName>
    </submittedName>
</protein>
<evidence type="ECO:0000256" key="1">
    <source>
        <dbReference type="SAM" id="Coils"/>
    </source>
</evidence>
<feature type="transmembrane region" description="Helical" evidence="3">
    <location>
        <begin position="316"/>
        <end position="334"/>
    </location>
</feature>